<dbReference type="PANTHER" id="PTHR46825">
    <property type="entry name" value="D-ALANYL-D-ALANINE-CARBOXYPEPTIDASE/ENDOPEPTIDASE AMPH"/>
    <property type="match status" value="1"/>
</dbReference>
<keyword evidence="4" id="KW-1185">Reference proteome</keyword>
<name>A0ABQ5P2Q9_9ACTN</name>
<feature type="region of interest" description="Disordered" evidence="1">
    <location>
        <begin position="386"/>
        <end position="416"/>
    </location>
</feature>
<evidence type="ECO:0000259" key="2">
    <source>
        <dbReference type="Pfam" id="PF00144"/>
    </source>
</evidence>
<dbReference type="SUPFAM" id="SSF56601">
    <property type="entry name" value="beta-lactamase/transpeptidase-like"/>
    <property type="match status" value="1"/>
</dbReference>
<keyword evidence="3" id="KW-0378">Hydrolase</keyword>
<proteinExistence type="predicted"/>
<dbReference type="InterPro" id="IPR001466">
    <property type="entry name" value="Beta-lactam-related"/>
</dbReference>
<gene>
    <name evidence="3" type="ORF">SYYSPA8_19410</name>
</gene>
<reference evidence="3 4" key="1">
    <citation type="submission" date="2022-10" db="EMBL/GenBank/DDBJ databases">
        <title>Draft genome sequence of Streptomyces sp. YSPA8.</title>
        <authorList>
            <person name="Moriuchi R."/>
            <person name="Dohra H."/>
            <person name="Yamamura H."/>
            <person name="Kodani S."/>
        </authorList>
    </citation>
    <scope>NUCLEOTIDE SEQUENCE [LARGE SCALE GENOMIC DNA]</scope>
    <source>
        <strain evidence="3 4">YSPA8</strain>
    </source>
</reference>
<dbReference type="InterPro" id="IPR050491">
    <property type="entry name" value="AmpC-like"/>
</dbReference>
<protein>
    <submittedName>
        <fullName evidence="3">Serine hydrolase</fullName>
    </submittedName>
</protein>
<sequence>MSVQALGSVRAPYHLYSVPALAAAVAVGLLAGPARADPGPRPGAGVQQVMEDQVRAGVPGMLASVRDGGGEGRVWRGSAGVADVRTGERRTHQDRFRIGSVTKTFVATVVLQLEAEGRLDLDDSVESLLPGLVTGNGHDGSQVTIRQLLNHTSGISDYASNREFFDRYIGRDFLRNRFHRHTPESLVRWAMRSAPDFAPGTGWNYSNTEYILAGMIIEKVTGTSYEHQVERRILRPLGLRATSLPRHATALPEPSGRHYTKVPFGDPAGRVHEVDRLNASSGWAAGDMISTTGDLHRFIRALMSGRLLPPAQQKALTTTVASAEGGARYGLGLGRQELSCGAVVWGHAGGIHGSRSGMYLDERNGRSFVVNANAEWATGSREAAEAAFCPAGGPTGGGPGSPTGSPSEGPSAGPPG</sequence>
<dbReference type="EMBL" id="BSBI01000008">
    <property type="protein sequence ID" value="GLF96501.1"/>
    <property type="molecule type" value="Genomic_DNA"/>
</dbReference>
<evidence type="ECO:0000256" key="1">
    <source>
        <dbReference type="SAM" id="MobiDB-lite"/>
    </source>
</evidence>
<feature type="domain" description="Beta-lactamase-related" evidence="2">
    <location>
        <begin position="48"/>
        <end position="375"/>
    </location>
</feature>
<dbReference type="GO" id="GO:0016787">
    <property type="term" value="F:hydrolase activity"/>
    <property type="evidence" value="ECO:0007669"/>
    <property type="project" value="UniProtKB-KW"/>
</dbReference>
<dbReference type="Proteomes" id="UP001291653">
    <property type="component" value="Unassembled WGS sequence"/>
</dbReference>
<dbReference type="Gene3D" id="3.40.710.10">
    <property type="entry name" value="DD-peptidase/beta-lactamase superfamily"/>
    <property type="match status" value="1"/>
</dbReference>
<dbReference type="PANTHER" id="PTHR46825:SF7">
    <property type="entry name" value="D-ALANYL-D-ALANINE CARBOXYPEPTIDASE"/>
    <property type="match status" value="1"/>
</dbReference>
<feature type="compositionally biased region" description="Low complexity" evidence="1">
    <location>
        <begin position="402"/>
        <end position="416"/>
    </location>
</feature>
<accession>A0ABQ5P2Q9</accession>
<dbReference type="RefSeq" id="WP_323448539.1">
    <property type="nucleotide sequence ID" value="NZ_BSBI01000008.1"/>
</dbReference>
<evidence type="ECO:0000313" key="4">
    <source>
        <dbReference type="Proteomes" id="UP001291653"/>
    </source>
</evidence>
<dbReference type="InterPro" id="IPR012338">
    <property type="entry name" value="Beta-lactam/transpept-like"/>
</dbReference>
<comment type="caution">
    <text evidence="3">The sequence shown here is derived from an EMBL/GenBank/DDBJ whole genome shotgun (WGS) entry which is preliminary data.</text>
</comment>
<organism evidence="3 4">
    <name type="scientific">Streptomyces yaizuensis</name>
    <dbReference type="NCBI Taxonomy" id="2989713"/>
    <lineage>
        <taxon>Bacteria</taxon>
        <taxon>Bacillati</taxon>
        <taxon>Actinomycetota</taxon>
        <taxon>Actinomycetes</taxon>
        <taxon>Kitasatosporales</taxon>
        <taxon>Streptomycetaceae</taxon>
        <taxon>Streptomyces</taxon>
    </lineage>
</organism>
<evidence type="ECO:0000313" key="3">
    <source>
        <dbReference type="EMBL" id="GLF96501.1"/>
    </source>
</evidence>
<dbReference type="Pfam" id="PF00144">
    <property type="entry name" value="Beta-lactamase"/>
    <property type="match status" value="1"/>
</dbReference>